<dbReference type="Proteomes" id="UP000809621">
    <property type="component" value="Unassembled WGS sequence"/>
</dbReference>
<keyword evidence="3" id="KW-1185">Reference proteome</keyword>
<comment type="caution">
    <text evidence="2">The sequence shown here is derived from an EMBL/GenBank/DDBJ whole genome shotgun (WGS) entry which is preliminary data.</text>
</comment>
<dbReference type="PROSITE" id="PS51257">
    <property type="entry name" value="PROKAR_LIPOPROTEIN"/>
    <property type="match status" value="1"/>
</dbReference>
<keyword evidence="1" id="KW-0732">Signal</keyword>
<sequence length="231" mass="26135">MKRLLFGVVALFSLAACTSTSNSLQNQSQITEYSGGQIQGDATSLYWYTERLSTPVSASDYVTSGDYGWYQSEYIWNGQKLHSVLREGEKLDANNRLATYSVEVRFSDAGEAVYQKYQVGRKVIPLTQPQIEQYKSEAQSLVEFTTKQAGNQYELIQGYWDGSKFVTCNGNTFERLSFNQTLPSFVISRLSEFDSYMAFVGKLKLKTVEVDDLLLIQNESYDCIARPQLAD</sequence>
<dbReference type="EMBL" id="JAFEUM010000009">
    <property type="protein sequence ID" value="MBM7038200.1"/>
    <property type="molecule type" value="Genomic_DNA"/>
</dbReference>
<organism evidence="2 3">
    <name type="scientific">Vibrio ulleungensis</name>
    <dbReference type="NCBI Taxonomy" id="2807619"/>
    <lineage>
        <taxon>Bacteria</taxon>
        <taxon>Pseudomonadati</taxon>
        <taxon>Pseudomonadota</taxon>
        <taxon>Gammaproteobacteria</taxon>
        <taxon>Vibrionales</taxon>
        <taxon>Vibrionaceae</taxon>
        <taxon>Vibrio</taxon>
    </lineage>
</organism>
<feature type="chain" id="PRO_5045874291" evidence="1">
    <location>
        <begin position="19"/>
        <end position="231"/>
    </location>
</feature>
<evidence type="ECO:0000313" key="3">
    <source>
        <dbReference type="Proteomes" id="UP000809621"/>
    </source>
</evidence>
<dbReference type="InterPro" id="IPR016872">
    <property type="entry name" value="UCP028160"/>
</dbReference>
<accession>A0ABS2HL29</accession>
<evidence type="ECO:0000313" key="2">
    <source>
        <dbReference type="EMBL" id="MBM7038200.1"/>
    </source>
</evidence>
<dbReference type="RefSeq" id="WP_205159671.1">
    <property type="nucleotide sequence ID" value="NZ_JAFEUM010000009.1"/>
</dbReference>
<gene>
    <name evidence="2" type="ORF">JQC93_17540</name>
</gene>
<dbReference type="Pfam" id="PF07356">
    <property type="entry name" value="DUF1481"/>
    <property type="match status" value="1"/>
</dbReference>
<evidence type="ECO:0000256" key="1">
    <source>
        <dbReference type="SAM" id="SignalP"/>
    </source>
</evidence>
<name>A0ABS2HL29_9VIBR</name>
<protein>
    <submittedName>
        <fullName evidence="2">DUF1481 domain-containing protein</fullName>
    </submittedName>
</protein>
<reference evidence="2 3" key="1">
    <citation type="submission" date="2021-02" db="EMBL/GenBank/DDBJ databases">
        <authorList>
            <person name="Park J.-S."/>
        </authorList>
    </citation>
    <scope>NUCLEOTIDE SEQUENCE [LARGE SCALE GENOMIC DNA]</scope>
    <source>
        <strain evidence="2 3">188UL20-2</strain>
    </source>
</reference>
<dbReference type="InterPro" id="IPR010858">
    <property type="entry name" value="DUF1481"/>
</dbReference>
<dbReference type="PIRSF" id="PIRSF028160">
    <property type="entry name" value="UCP028160"/>
    <property type="match status" value="1"/>
</dbReference>
<proteinExistence type="predicted"/>
<feature type="signal peptide" evidence="1">
    <location>
        <begin position="1"/>
        <end position="18"/>
    </location>
</feature>